<dbReference type="OrthoDB" id="6132182at2759"/>
<comment type="catalytic activity">
    <reaction evidence="10">
        <text>L-tyrosine + O2 = L-dopaquinone + H2O</text>
        <dbReference type="Rhea" id="RHEA:18117"/>
        <dbReference type="ChEBI" id="CHEBI:15377"/>
        <dbReference type="ChEBI" id="CHEBI:15379"/>
        <dbReference type="ChEBI" id="CHEBI:57924"/>
        <dbReference type="ChEBI" id="CHEBI:58315"/>
        <dbReference type="EC" id="1.14.18.1"/>
    </reaction>
</comment>
<evidence type="ECO:0000259" key="12">
    <source>
        <dbReference type="PROSITE" id="PS00497"/>
    </source>
</evidence>
<evidence type="ECO:0000259" key="13">
    <source>
        <dbReference type="PROSITE" id="PS00498"/>
    </source>
</evidence>
<sequence length="633" mass="70547">MAPPTFPIKGIQEDLGPLPGQTPLRQEIDAWSSDPKNQVQVALFMLALEAFQKIPYHDRLSYFQIAGIHGLPLVPWDEDTTTQTPGTTLGYCTHGSILFPAWHRPYVALFEQRLYEIMIEVIIPRFPPATHAALVAQAKAWRLPYWDWAAKKVDPNDPSAPPNYNLPQLVTQPGGRIFGPEGIEIEFPNPLNTFVADEPMGEYGIVDIGNAPYSICRATSRYPPPINQAGAKEAWTYGVQKNDQVRDALRGHQWYEGAQYTDTLGEAVYHLFSQKYFSSYDAFSSTRYTHGMPPPDYLSLEDIHNNIHNWTGGPGLTPSDDGGHMCEIGVAAFDPIFWLHHCNVDRQFAIWQALNDEAWFSEPSQQLSDLGGNWSTKPKTIVTPATALAPFHSDTKATYYDSNTVREWRAFGYSYPELQPWLPKYFKNGVFVKAAYLKDISEQVNALYNVTRTDILRLHDAIGVADKAVEDEDWIVNVQYERFALDGASFTVHIFIGKNKVGQVYNFCAPGGTVGGSGGCVNCQAQQEASAISTGQVHITSALLRDVKSSTSKLSQFQAEHIAAYLAEGLSWKVTNNRGREVPLEALPSLRVSVAKGKGIHYTNNTILSRYHEYEVLPEITDGRLGGLARGDF</sequence>
<feature type="region of interest" description="Disordered" evidence="11">
    <location>
        <begin position="1"/>
        <end position="23"/>
    </location>
</feature>
<dbReference type="PRINTS" id="PR00092">
    <property type="entry name" value="TYROSINASE"/>
</dbReference>
<keyword evidence="8" id="KW-0470">Melanin biosynthesis</keyword>
<protein>
    <recommendedName>
        <fullName evidence="3">tyrosinase</fullName>
        <ecNumber evidence="3">1.14.18.1</ecNumber>
    </recommendedName>
</protein>
<dbReference type="PROSITE" id="PS00498">
    <property type="entry name" value="TYROSINASE_2"/>
    <property type="match status" value="1"/>
</dbReference>
<dbReference type="PANTHER" id="PTHR11474:SF76">
    <property type="entry name" value="SHKT DOMAIN-CONTAINING PROTEIN"/>
    <property type="match status" value="1"/>
</dbReference>
<accession>A0A166DZK8</accession>
<evidence type="ECO:0000313" key="14">
    <source>
        <dbReference type="EMBL" id="KZT39060.1"/>
    </source>
</evidence>
<keyword evidence="5" id="KW-0560">Oxidoreductase</keyword>
<dbReference type="GO" id="GO:0042438">
    <property type="term" value="P:melanin biosynthetic process"/>
    <property type="evidence" value="ECO:0007669"/>
    <property type="project" value="UniProtKB-KW"/>
</dbReference>
<dbReference type="Pfam" id="PF00264">
    <property type="entry name" value="Tyrosinase"/>
    <property type="match status" value="1"/>
</dbReference>
<dbReference type="InterPro" id="IPR050316">
    <property type="entry name" value="Tyrosinase/Hemocyanin"/>
</dbReference>
<dbReference type="InterPro" id="IPR041640">
    <property type="entry name" value="Tyrosinase_C"/>
</dbReference>
<dbReference type="Gene3D" id="2.60.310.20">
    <property type="match status" value="1"/>
</dbReference>
<evidence type="ECO:0000256" key="3">
    <source>
        <dbReference type="ARBA" id="ARBA00011906"/>
    </source>
</evidence>
<keyword evidence="4" id="KW-0479">Metal-binding</keyword>
<comment type="similarity">
    <text evidence="2">Belongs to the tyrosinase family.</text>
</comment>
<dbReference type="PROSITE" id="PS00497">
    <property type="entry name" value="TYROSINASE_1"/>
    <property type="match status" value="1"/>
</dbReference>
<dbReference type="SUPFAM" id="SSF48056">
    <property type="entry name" value="Di-copper centre-containing domain"/>
    <property type="match status" value="1"/>
</dbReference>
<evidence type="ECO:0000256" key="2">
    <source>
        <dbReference type="ARBA" id="ARBA00009928"/>
    </source>
</evidence>
<comment type="cofactor">
    <cofactor evidence="1">
        <name>Cu(2+)</name>
        <dbReference type="ChEBI" id="CHEBI:29036"/>
    </cofactor>
</comment>
<dbReference type="Pfam" id="PF18132">
    <property type="entry name" value="Tyrosinase_C"/>
    <property type="match status" value="1"/>
</dbReference>
<feature type="domain" description="Tyrosinase copper-binding" evidence="13">
    <location>
        <begin position="334"/>
        <end position="345"/>
    </location>
</feature>
<dbReference type="InterPro" id="IPR002227">
    <property type="entry name" value="Tyrosinase_Cu-bd"/>
</dbReference>
<evidence type="ECO:0000256" key="11">
    <source>
        <dbReference type="SAM" id="MobiDB-lite"/>
    </source>
</evidence>
<feature type="domain" description="Tyrosinase copper-binding" evidence="12">
    <location>
        <begin position="94"/>
        <end position="111"/>
    </location>
</feature>
<evidence type="ECO:0000256" key="9">
    <source>
        <dbReference type="ARBA" id="ARBA00048233"/>
    </source>
</evidence>
<organism evidence="14 15">
    <name type="scientific">Sistotremastrum suecicum HHB10207 ss-3</name>
    <dbReference type="NCBI Taxonomy" id="1314776"/>
    <lineage>
        <taxon>Eukaryota</taxon>
        <taxon>Fungi</taxon>
        <taxon>Dikarya</taxon>
        <taxon>Basidiomycota</taxon>
        <taxon>Agaricomycotina</taxon>
        <taxon>Agaricomycetes</taxon>
        <taxon>Sistotremastrales</taxon>
        <taxon>Sistotremastraceae</taxon>
        <taxon>Sistotremastrum</taxon>
    </lineage>
</organism>
<keyword evidence="15" id="KW-1185">Reference proteome</keyword>
<evidence type="ECO:0000256" key="6">
    <source>
        <dbReference type="ARBA" id="ARBA00023008"/>
    </source>
</evidence>
<reference evidence="14 15" key="1">
    <citation type="journal article" date="2016" name="Mol. Biol. Evol.">
        <title>Comparative Genomics of Early-Diverging Mushroom-Forming Fungi Provides Insights into the Origins of Lignocellulose Decay Capabilities.</title>
        <authorList>
            <person name="Nagy L.G."/>
            <person name="Riley R."/>
            <person name="Tritt A."/>
            <person name="Adam C."/>
            <person name="Daum C."/>
            <person name="Floudas D."/>
            <person name="Sun H."/>
            <person name="Yadav J.S."/>
            <person name="Pangilinan J."/>
            <person name="Larsson K.H."/>
            <person name="Matsuura K."/>
            <person name="Barry K."/>
            <person name="Labutti K."/>
            <person name="Kuo R."/>
            <person name="Ohm R.A."/>
            <person name="Bhattacharya S.S."/>
            <person name="Shirouzu T."/>
            <person name="Yoshinaga Y."/>
            <person name="Martin F.M."/>
            <person name="Grigoriev I.V."/>
            <person name="Hibbett D.S."/>
        </authorList>
    </citation>
    <scope>NUCLEOTIDE SEQUENCE [LARGE SCALE GENOMIC DNA]</scope>
    <source>
        <strain evidence="14 15">HHB10207 ss-3</strain>
    </source>
</reference>
<keyword evidence="6" id="KW-0186">Copper</keyword>
<evidence type="ECO:0000256" key="7">
    <source>
        <dbReference type="ARBA" id="ARBA00023033"/>
    </source>
</evidence>
<dbReference type="Proteomes" id="UP000076798">
    <property type="component" value="Unassembled WGS sequence"/>
</dbReference>
<evidence type="ECO:0000256" key="10">
    <source>
        <dbReference type="ARBA" id="ARBA00048881"/>
    </source>
</evidence>
<dbReference type="Gene3D" id="1.10.1280.10">
    <property type="entry name" value="Di-copper center containing domain from catechol oxidase"/>
    <property type="match status" value="1"/>
</dbReference>
<keyword evidence="7" id="KW-0503">Monooxygenase</keyword>
<dbReference type="STRING" id="1314776.A0A166DZK8"/>
<dbReference type="GO" id="GO:0046872">
    <property type="term" value="F:metal ion binding"/>
    <property type="evidence" value="ECO:0007669"/>
    <property type="project" value="UniProtKB-KW"/>
</dbReference>
<dbReference type="EMBL" id="KV428052">
    <property type="protein sequence ID" value="KZT39060.1"/>
    <property type="molecule type" value="Genomic_DNA"/>
</dbReference>
<dbReference type="GO" id="GO:0004503">
    <property type="term" value="F:tyrosinase activity"/>
    <property type="evidence" value="ECO:0007669"/>
    <property type="project" value="UniProtKB-EC"/>
</dbReference>
<comment type="catalytic activity">
    <reaction evidence="9">
        <text>2 L-dopa + O2 = 2 L-dopaquinone + 2 H2O</text>
        <dbReference type="Rhea" id="RHEA:34287"/>
        <dbReference type="ChEBI" id="CHEBI:15377"/>
        <dbReference type="ChEBI" id="CHEBI:15379"/>
        <dbReference type="ChEBI" id="CHEBI:57504"/>
        <dbReference type="ChEBI" id="CHEBI:57924"/>
        <dbReference type="EC" id="1.14.18.1"/>
    </reaction>
</comment>
<dbReference type="EC" id="1.14.18.1" evidence="3"/>
<dbReference type="AlphaFoldDB" id="A0A166DZK8"/>
<dbReference type="PANTHER" id="PTHR11474">
    <property type="entry name" value="TYROSINASE FAMILY MEMBER"/>
    <property type="match status" value="1"/>
</dbReference>
<gene>
    <name evidence="14" type="ORF">SISSUDRAFT_1032919</name>
</gene>
<name>A0A166DZK8_9AGAM</name>
<evidence type="ECO:0000256" key="8">
    <source>
        <dbReference type="ARBA" id="ARBA00023101"/>
    </source>
</evidence>
<evidence type="ECO:0000256" key="4">
    <source>
        <dbReference type="ARBA" id="ARBA00022723"/>
    </source>
</evidence>
<evidence type="ECO:0000256" key="5">
    <source>
        <dbReference type="ARBA" id="ARBA00023002"/>
    </source>
</evidence>
<dbReference type="InterPro" id="IPR008922">
    <property type="entry name" value="Di-copper_centre_dom_sf"/>
</dbReference>
<evidence type="ECO:0000256" key="1">
    <source>
        <dbReference type="ARBA" id="ARBA00001973"/>
    </source>
</evidence>
<proteinExistence type="inferred from homology"/>
<evidence type="ECO:0000313" key="15">
    <source>
        <dbReference type="Proteomes" id="UP000076798"/>
    </source>
</evidence>